<dbReference type="Proteomes" id="UP000673975">
    <property type="component" value="Unassembled WGS sequence"/>
</dbReference>
<dbReference type="RefSeq" id="WP_210510258.1">
    <property type="nucleotide sequence ID" value="NZ_JAFIDN010000002.1"/>
</dbReference>
<name>A0A8J7UVX2_9BACT</name>
<dbReference type="AlphaFoldDB" id="A0A8J7UVX2"/>
<comment type="caution">
    <text evidence="2">The sequence shown here is derived from an EMBL/GenBank/DDBJ whole genome shotgun (WGS) entry which is preliminary data.</text>
</comment>
<reference evidence="2" key="1">
    <citation type="submission" date="2021-02" db="EMBL/GenBank/DDBJ databases">
        <title>Natronogracilivirga saccharolytica gen. nov. sp. nov. a new anaerobic, haloalkiliphilic carbohydrate-fermenting bacterium from soda lake and proposing of Cyclonatronumiaceae fam. nov. in the phylum Balneolaeota.</title>
        <authorList>
            <person name="Zhilina T.N."/>
            <person name="Sorokin D.Y."/>
            <person name="Zavarzina D.G."/>
            <person name="Toshchakov S.V."/>
            <person name="Kublanov I.V."/>
        </authorList>
    </citation>
    <scope>NUCLEOTIDE SEQUENCE</scope>
    <source>
        <strain evidence="2">Z-1702</strain>
    </source>
</reference>
<protein>
    <recommendedName>
        <fullName evidence="1">PHA accumulation regulator DNA-binding N-terminal domain-containing protein</fullName>
    </recommendedName>
</protein>
<proteinExistence type="predicted"/>
<sequence length="141" mass="16778">MEERLIKRYANRKMYDVKESRYVSLGELAEIVRSGATIRVTNKNEDEDYTAQILRQIILEQSRQADESSIPTLHEWVRMGGNFIDRQWDDIRKGMEGWIKNSTDRLLKGMKREDFAALKKKIELLEKRIEDFENKQVNNKK</sequence>
<dbReference type="Pfam" id="PF07879">
    <property type="entry name" value="PHB_acc_N"/>
    <property type="match status" value="1"/>
</dbReference>
<gene>
    <name evidence="2" type="ORF">NATSA_02895</name>
</gene>
<feature type="domain" description="PHA accumulation regulator DNA-binding N-terminal" evidence="1">
    <location>
        <begin position="5"/>
        <end position="63"/>
    </location>
</feature>
<keyword evidence="3" id="KW-1185">Reference proteome</keyword>
<evidence type="ECO:0000313" key="2">
    <source>
        <dbReference type="EMBL" id="MBP3191604.1"/>
    </source>
</evidence>
<evidence type="ECO:0000259" key="1">
    <source>
        <dbReference type="Pfam" id="PF07879"/>
    </source>
</evidence>
<organism evidence="2 3">
    <name type="scientific">Natronogracilivirga saccharolytica</name>
    <dbReference type="NCBI Taxonomy" id="2812953"/>
    <lineage>
        <taxon>Bacteria</taxon>
        <taxon>Pseudomonadati</taxon>
        <taxon>Balneolota</taxon>
        <taxon>Balneolia</taxon>
        <taxon>Balneolales</taxon>
        <taxon>Cyclonatronaceae</taxon>
        <taxon>Natronogracilivirga</taxon>
    </lineage>
</organism>
<evidence type="ECO:0000313" key="3">
    <source>
        <dbReference type="Proteomes" id="UP000673975"/>
    </source>
</evidence>
<accession>A0A8J7UVX2</accession>
<dbReference type="EMBL" id="JAFIDN010000002">
    <property type="protein sequence ID" value="MBP3191604.1"/>
    <property type="molecule type" value="Genomic_DNA"/>
</dbReference>
<dbReference type="InterPro" id="IPR012909">
    <property type="entry name" value="PHA_DNA-bd_N"/>
</dbReference>